<comment type="similarity">
    <text evidence="7">Belongs to the ThrE exporter (TC 2.A.79) family.</text>
</comment>
<keyword evidence="5 8" id="KW-1133">Transmembrane helix</keyword>
<evidence type="ECO:0000313" key="11">
    <source>
        <dbReference type="Proteomes" id="UP000070080"/>
    </source>
</evidence>
<feature type="transmembrane region" description="Helical" evidence="8">
    <location>
        <begin position="12"/>
        <end position="31"/>
    </location>
</feature>
<keyword evidence="2" id="KW-1003">Cell membrane</keyword>
<evidence type="ECO:0000256" key="6">
    <source>
        <dbReference type="ARBA" id="ARBA00023136"/>
    </source>
</evidence>
<evidence type="ECO:0000256" key="7">
    <source>
        <dbReference type="ARBA" id="ARBA00034125"/>
    </source>
</evidence>
<feature type="transmembrane region" description="Helical" evidence="8">
    <location>
        <begin position="87"/>
        <end position="108"/>
    </location>
</feature>
<accession>A0A133Y7Y2</accession>
<evidence type="ECO:0000256" key="1">
    <source>
        <dbReference type="ARBA" id="ARBA00004651"/>
    </source>
</evidence>
<keyword evidence="11" id="KW-1185">Reference proteome</keyword>
<evidence type="ECO:0000259" key="9">
    <source>
        <dbReference type="Pfam" id="PF12821"/>
    </source>
</evidence>
<dbReference type="GO" id="GO:0005886">
    <property type="term" value="C:plasma membrane"/>
    <property type="evidence" value="ECO:0007669"/>
    <property type="project" value="UniProtKB-SubCell"/>
</dbReference>
<dbReference type="GO" id="GO:0015744">
    <property type="term" value="P:succinate transport"/>
    <property type="evidence" value="ECO:0007669"/>
    <property type="project" value="TreeGrafter"/>
</dbReference>
<keyword evidence="3" id="KW-0997">Cell inner membrane</keyword>
<feature type="transmembrane region" description="Helical" evidence="8">
    <location>
        <begin position="128"/>
        <end position="151"/>
    </location>
</feature>
<dbReference type="Proteomes" id="UP000070080">
    <property type="component" value="Unassembled WGS sequence"/>
</dbReference>
<evidence type="ECO:0000256" key="8">
    <source>
        <dbReference type="SAM" id="Phobius"/>
    </source>
</evidence>
<evidence type="ECO:0000256" key="5">
    <source>
        <dbReference type="ARBA" id="ARBA00022989"/>
    </source>
</evidence>
<dbReference type="STRING" id="1497955.HMPREF1872_01247"/>
<gene>
    <name evidence="10" type="ORF">HMPREF1872_01247</name>
</gene>
<comment type="caution">
    <text evidence="10">The sequence shown here is derived from an EMBL/GenBank/DDBJ whole genome shotgun (WGS) entry which is preliminary data.</text>
</comment>
<dbReference type="EMBL" id="LSCV01000042">
    <property type="protein sequence ID" value="KXB39215.1"/>
    <property type="molecule type" value="Genomic_DNA"/>
</dbReference>
<protein>
    <recommendedName>
        <fullName evidence="9">Threonine/Serine exporter ThrE domain-containing protein</fullName>
    </recommendedName>
</protein>
<evidence type="ECO:0000313" key="10">
    <source>
        <dbReference type="EMBL" id="KXB39215.1"/>
    </source>
</evidence>
<dbReference type="Pfam" id="PF12821">
    <property type="entry name" value="ThrE_2"/>
    <property type="match status" value="1"/>
</dbReference>
<dbReference type="PROSITE" id="PS51257">
    <property type="entry name" value="PROKAR_LIPOPROTEIN"/>
    <property type="match status" value="1"/>
</dbReference>
<evidence type="ECO:0000256" key="3">
    <source>
        <dbReference type="ARBA" id="ARBA00022519"/>
    </source>
</evidence>
<dbReference type="PANTHER" id="PTHR34390:SF1">
    <property type="entry name" value="SUCCINATE TRANSPORTER SUBUNIT YJJB-RELATED"/>
    <property type="match status" value="1"/>
</dbReference>
<reference evidence="11" key="1">
    <citation type="submission" date="2016-01" db="EMBL/GenBank/DDBJ databases">
        <authorList>
            <person name="Mitreva M."/>
            <person name="Pepin K.H."/>
            <person name="Mihindukulasuriya K.A."/>
            <person name="Fulton R."/>
            <person name="Fronick C."/>
            <person name="O'Laughlin M."/>
            <person name="Miner T."/>
            <person name="Herter B."/>
            <person name="Rosa B.A."/>
            <person name="Cordes M."/>
            <person name="Tomlinson C."/>
            <person name="Wollam A."/>
            <person name="Palsikar V.B."/>
            <person name="Mardis E.R."/>
            <person name="Wilson R.K."/>
        </authorList>
    </citation>
    <scope>NUCLEOTIDE SEQUENCE [LARGE SCALE GENOMIC DNA]</scope>
    <source>
        <strain evidence="11">KA00274</strain>
    </source>
</reference>
<sequence length="162" mass="18061">MLIKERFMNFYLQLLIAFIASFIACLGFNILFENKGKYVFLSSLGGGIAWVIYVYFRGDSIALASFLSGAWCAAYAEVMAKIYKSPATIFLIIAILPMVPGADIFNMMKAAVFNDIELLMRSMNNTLTISGYIALGIIIVFSLVVLVKNVLRNLRKKKSMLS</sequence>
<feature type="transmembrane region" description="Helical" evidence="8">
    <location>
        <begin position="62"/>
        <end position="80"/>
    </location>
</feature>
<proteinExistence type="inferred from homology"/>
<comment type="subcellular location">
    <subcellularLocation>
        <location evidence="1">Cell membrane</location>
        <topology evidence="1">Multi-pass membrane protein</topology>
    </subcellularLocation>
</comment>
<organism evidence="10 11">
    <name type="scientific">Amygdalobacter nucleatus</name>
    <dbReference type="NCBI Taxonomy" id="3029274"/>
    <lineage>
        <taxon>Bacteria</taxon>
        <taxon>Bacillati</taxon>
        <taxon>Bacillota</taxon>
        <taxon>Clostridia</taxon>
        <taxon>Eubacteriales</taxon>
        <taxon>Oscillospiraceae</taxon>
        <taxon>Amygdalobacter</taxon>
    </lineage>
</organism>
<dbReference type="InterPro" id="IPR050539">
    <property type="entry name" value="ThrE_Dicarb/AminoAcid_Exp"/>
</dbReference>
<dbReference type="AlphaFoldDB" id="A0A133Y7Y2"/>
<evidence type="ECO:0000256" key="2">
    <source>
        <dbReference type="ARBA" id="ARBA00022475"/>
    </source>
</evidence>
<keyword evidence="6 8" id="KW-0472">Membrane</keyword>
<name>A0A133Y7Y2_9FIRM</name>
<dbReference type="PANTHER" id="PTHR34390">
    <property type="entry name" value="UPF0442 PROTEIN YJJB-RELATED"/>
    <property type="match status" value="1"/>
</dbReference>
<evidence type="ECO:0000256" key="4">
    <source>
        <dbReference type="ARBA" id="ARBA00022692"/>
    </source>
</evidence>
<feature type="domain" description="Threonine/Serine exporter ThrE" evidence="9">
    <location>
        <begin position="18"/>
        <end position="140"/>
    </location>
</feature>
<feature type="transmembrane region" description="Helical" evidence="8">
    <location>
        <begin position="38"/>
        <end position="56"/>
    </location>
</feature>
<dbReference type="InterPro" id="IPR024528">
    <property type="entry name" value="ThrE_2"/>
</dbReference>
<keyword evidence="4 8" id="KW-0812">Transmembrane</keyword>